<reference evidence="1 2" key="1">
    <citation type="journal article" date="2018" name="Sci. Rep.">
        <title>Comparative genomics provides insights into the lifestyle and reveals functional heterogeneity of dark septate endophytic fungi.</title>
        <authorList>
            <person name="Knapp D.G."/>
            <person name="Nemeth J.B."/>
            <person name="Barry K."/>
            <person name="Hainaut M."/>
            <person name="Henrissat B."/>
            <person name="Johnson J."/>
            <person name="Kuo A."/>
            <person name="Lim J.H.P."/>
            <person name="Lipzen A."/>
            <person name="Nolan M."/>
            <person name="Ohm R.A."/>
            <person name="Tamas L."/>
            <person name="Grigoriev I.V."/>
            <person name="Spatafora J.W."/>
            <person name="Nagy L.G."/>
            <person name="Kovacs G.M."/>
        </authorList>
    </citation>
    <scope>NUCLEOTIDE SEQUENCE [LARGE SCALE GENOMIC DNA]</scope>
    <source>
        <strain evidence="1 2">DSE2036</strain>
    </source>
</reference>
<keyword evidence="2" id="KW-1185">Reference proteome</keyword>
<organism evidence="1 2">
    <name type="scientific">Periconia macrospinosa</name>
    <dbReference type="NCBI Taxonomy" id="97972"/>
    <lineage>
        <taxon>Eukaryota</taxon>
        <taxon>Fungi</taxon>
        <taxon>Dikarya</taxon>
        <taxon>Ascomycota</taxon>
        <taxon>Pezizomycotina</taxon>
        <taxon>Dothideomycetes</taxon>
        <taxon>Pleosporomycetidae</taxon>
        <taxon>Pleosporales</taxon>
        <taxon>Massarineae</taxon>
        <taxon>Periconiaceae</taxon>
        <taxon>Periconia</taxon>
    </lineage>
</organism>
<gene>
    <name evidence="1" type="ORF">DM02DRAFT_619041</name>
</gene>
<sequence length="255" mass="29769">MPGIRFTDLPAEVRNAVYGFCTPLTGYMEDFRGLLLASKQVRTEYEHEAINTMTLLFNRTRSEWPHELELRIQNPTKISEVNNIDVRLPASLYDPFLHDHDKQPDDYVPPSQLDPCLSFLFSLHVSQLTIGYYTNEGYKTPHSILTSRLVPHGLLTDLSTILTPHQQEKDEPAAPPPPHAFRRFRLQGPLRIRRLRYQWAYPDDTSSTFRVFVERANTQFFLSESKWWQLEDTPFAVRNWGSSSHDTVFFDINVW</sequence>
<protein>
    <recommendedName>
        <fullName evidence="3">F-box domain-containing protein</fullName>
    </recommendedName>
</protein>
<name>A0A2V1D8G8_9PLEO</name>
<evidence type="ECO:0008006" key="3">
    <source>
        <dbReference type="Google" id="ProtNLM"/>
    </source>
</evidence>
<evidence type="ECO:0000313" key="2">
    <source>
        <dbReference type="Proteomes" id="UP000244855"/>
    </source>
</evidence>
<proteinExistence type="predicted"/>
<dbReference type="AlphaFoldDB" id="A0A2V1D8G8"/>
<evidence type="ECO:0000313" key="1">
    <source>
        <dbReference type="EMBL" id="PVH93833.1"/>
    </source>
</evidence>
<dbReference type="EMBL" id="KZ805565">
    <property type="protein sequence ID" value="PVH93833.1"/>
    <property type="molecule type" value="Genomic_DNA"/>
</dbReference>
<dbReference type="OrthoDB" id="3777618at2759"/>
<dbReference type="Proteomes" id="UP000244855">
    <property type="component" value="Unassembled WGS sequence"/>
</dbReference>
<accession>A0A2V1D8G8</accession>